<dbReference type="Proteomes" id="UP000051494">
    <property type="component" value="Unassembled WGS sequence"/>
</dbReference>
<dbReference type="CDD" id="cd02440">
    <property type="entry name" value="AdoMet_MTases"/>
    <property type="match status" value="1"/>
</dbReference>
<dbReference type="STRING" id="437022.CC99x_02535"/>
<reference evidence="3" key="3">
    <citation type="submission" date="2021-06" db="EMBL/GenBank/DDBJ databases">
        <title>Genomic Description and Analysis of Intracellular Bacteria, Candidatus Berkiella cookevillensis and Candidatus Berkiella aquae.</title>
        <authorList>
            <person name="Kidane D.T."/>
            <person name="Mehari Y.T."/>
            <person name="Rice F.C."/>
            <person name="Arivett B.A."/>
            <person name="Farone A.L."/>
            <person name="Berk S.G."/>
            <person name="Farone M.B."/>
        </authorList>
    </citation>
    <scope>NUCLEOTIDE SEQUENCE</scope>
    <source>
        <strain evidence="3">CC99</strain>
    </source>
</reference>
<keyword evidence="3" id="KW-0489">Methyltransferase</keyword>
<name>A0A0Q9YHH0_9GAMM</name>
<feature type="domain" description="Methyltransferase type 11" evidence="1">
    <location>
        <begin position="152"/>
        <end position="248"/>
    </location>
</feature>
<evidence type="ECO:0000259" key="1">
    <source>
        <dbReference type="Pfam" id="PF08241"/>
    </source>
</evidence>
<dbReference type="Pfam" id="PF08241">
    <property type="entry name" value="Methyltransf_11"/>
    <property type="match status" value="1"/>
</dbReference>
<dbReference type="GO" id="GO:0008757">
    <property type="term" value="F:S-adenosylmethionine-dependent methyltransferase activity"/>
    <property type="evidence" value="ECO:0007669"/>
    <property type="project" value="InterPro"/>
</dbReference>
<reference evidence="2" key="1">
    <citation type="submission" date="2015-09" db="EMBL/GenBank/DDBJ databases">
        <title>Draft Genome Sequences of Two Novel Amoeba-resistant Intranuclear Bacteria, Candidatus Berkiella cookevillensis and Candidatus Berkiella aquae.</title>
        <authorList>
            <person name="Mehari Y.T."/>
            <person name="Arivett B.A."/>
            <person name="Farone A.L."/>
            <person name="Gunderson J.H."/>
            <person name="Farone M.B."/>
        </authorList>
    </citation>
    <scope>NUCLEOTIDE SEQUENCE [LARGE SCALE GENOMIC DNA]</scope>
    <source>
        <strain evidence="2">CC99</strain>
    </source>
</reference>
<evidence type="ECO:0000313" key="4">
    <source>
        <dbReference type="Proteomes" id="UP000051494"/>
    </source>
</evidence>
<dbReference type="Gene3D" id="3.40.50.150">
    <property type="entry name" value="Vaccinia Virus protein VP39"/>
    <property type="match status" value="1"/>
</dbReference>
<evidence type="ECO:0000313" key="3">
    <source>
        <dbReference type="EMBL" id="MCS5707714.1"/>
    </source>
</evidence>
<dbReference type="RefSeq" id="WP_057625615.1">
    <property type="nucleotide sequence ID" value="NZ_LKHV02000001.1"/>
</dbReference>
<accession>A0A0Q9YHH0</accession>
<dbReference type="PANTHER" id="PTHR43591">
    <property type="entry name" value="METHYLTRANSFERASE"/>
    <property type="match status" value="1"/>
</dbReference>
<dbReference type="OrthoDB" id="9777638at2"/>
<sequence>MNAEIIALLKCPITGKSLKLLSELEVTRVNQLIKSGAFFRGDGLPVKTIYEDLLKVESEEIYYPIQQNIFCLLPNFAIVNDLNHVALEKDLLNQNIKQEIQTFYDQVGWHTAETHFQDAKDSEDLRGFSQDYINQCHQRVNKYLPQKGKYLLDVASGPIQYPVYLSYSSNYEYRICADISITGLLRAQEKLGKKGIYLLCDITQLPLQNNKIDAIVSLHTLYHVPQKQQEKAFDELYRVLKPGGKSIIVYSWGKHSALMNIFLLPFKLVKRAIDKLQNKEAALYFYAHPYRWFKNHLNAQYATELYVWRSVNVPFLKIYIHRWFLGKTLLKGIYQLEEKFPKWMGRWGAYPLFVTQKK</sequence>
<reference evidence="3" key="2">
    <citation type="journal article" date="2016" name="Genome Announc.">
        <title>Draft Genome Sequences of Two Novel Amoeba-Resistant Intranuclear Bacteria, 'Candidatus Berkiella cookevillensis' and 'Candidatus Berkiella aquae'.</title>
        <authorList>
            <person name="Mehari Y.T."/>
            <person name="Arivett B.A."/>
            <person name="Farone A.L."/>
            <person name="Gunderson J.H."/>
            <person name="Farone M.B."/>
        </authorList>
    </citation>
    <scope>NUCLEOTIDE SEQUENCE</scope>
    <source>
        <strain evidence="3">CC99</strain>
    </source>
</reference>
<dbReference type="AlphaFoldDB" id="A0A0Q9YHH0"/>
<gene>
    <name evidence="3" type="ORF">CC99x_002215</name>
    <name evidence="2" type="ORF">CC99x_02535</name>
</gene>
<dbReference type="InterPro" id="IPR029063">
    <property type="entry name" value="SAM-dependent_MTases_sf"/>
</dbReference>
<proteinExistence type="predicted"/>
<dbReference type="InterPro" id="IPR013216">
    <property type="entry name" value="Methyltransf_11"/>
</dbReference>
<dbReference type="SUPFAM" id="SSF53335">
    <property type="entry name" value="S-adenosyl-L-methionine-dependent methyltransferases"/>
    <property type="match status" value="1"/>
</dbReference>
<protein>
    <submittedName>
        <fullName evidence="3">Class I SAM-dependent methyltransferase</fullName>
    </submittedName>
</protein>
<dbReference type="PANTHER" id="PTHR43591:SF110">
    <property type="entry name" value="RHODANESE DOMAIN-CONTAINING PROTEIN"/>
    <property type="match status" value="1"/>
</dbReference>
<keyword evidence="3" id="KW-0808">Transferase</keyword>
<dbReference type="EMBL" id="LKHV02000001">
    <property type="protein sequence ID" value="MCS5707714.1"/>
    <property type="molecule type" value="Genomic_DNA"/>
</dbReference>
<evidence type="ECO:0000313" key="2">
    <source>
        <dbReference type="EMBL" id="KRG17218.1"/>
    </source>
</evidence>
<dbReference type="EMBL" id="LKHV01000024">
    <property type="protein sequence ID" value="KRG17218.1"/>
    <property type="molecule type" value="Genomic_DNA"/>
</dbReference>
<organism evidence="2">
    <name type="scientific">Candidatus Berkiella cookevillensis</name>
    <dbReference type="NCBI Taxonomy" id="437022"/>
    <lineage>
        <taxon>Bacteria</taxon>
        <taxon>Pseudomonadati</taxon>
        <taxon>Pseudomonadota</taxon>
        <taxon>Gammaproteobacteria</taxon>
        <taxon>Candidatus Berkiellales</taxon>
        <taxon>Candidatus Berkiellaceae</taxon>
        <taxon>Candidatus Berkiella</taxon>
    </lineage>
</organism>
<comment type="caution">
    <text evidence="2">The sequence shown here is derived from an EMBL/GenBank/DDBJ whole genome shotgun (WGS) entry which is preliminary data.</text>
</comment>
<dbReference type="GO" id="GO:0032259">
    <property type="term" value="P:methylation"/>
    <property type="evidence" value="ECO:0007669"/>
    <property type="project" value="UniProtKB-KW"/>
</dbReference>
<keyword evidence="4" id="KW-1185">Reference proteome</keyword>